<dbReference type="STRING" id="1382798.PK35_05930"/>
<evidence type="ECO:0000259" key="2">
    <source>
        <dbReference type="Pfam" id="PF00534"/>
    </source>
</evidence>
<comment type="caution">
    <text evidence="3">The sequence shown here is derived from an EMBL/GenBank/DDBJ whole genome shotgun (WGS) entry which is preliminary data.</text>
</comment>
<dbReference type="Gene3D" id="3.40.50.2000">
    <property type="entry name" value="Glycogen Phosphorylase B"/>
    <property type="match status" value="2"/>
</dbReference>
<evidence type="ECO:0000313" key="4">
    <source>
        <dbReference type="Proteomes" id="UP000032361"/>
    </source>
</evidence>
<dbReference type="PANTHER" id="PTHR46401">
    <property type="entry name" value="GLYCOSYLTRANSFERASE WBBK-RELATED"/>
    <property type="match status" value="1"/>
</dbReference>
<dbReference type="EMBL" id="JTDV01000003">
    <property type="protein sequence ID" value="KJD33394.1"/>
    <property type="molecule type" value="Genomic_DNA"/>
</dbReference>
<dbReference type="GO" id="GO:0016757">
    <property type="term" value="F:glycosyltransferase activity"/>
    <property type="evidence" value="ECO:0007669"/>
    <property type="project" value="InterPro"/>
</dbReference>
<dbReference type="PATRIC" id="fig|1382798.3.peg.2506"/>
<sequence>MRIVHFSCHVKGGAGLAAMRLHKTMLFNNVNSVFYNKYYTDSKVNCFKVEPITPIDNSISIAKFISNKYNGFLNRIYNFYRFYVHSSMCAPYRLDTLLLKDDIVIIHWVSGFLDFKSFFKGLRKEQKVYFYIHDFYIISGRLHTLYDKERIKNNVINLFENQIYKTKIGYIKSLKNYKIIANSKFTYNVIKETRSFPLEKLETIYLGLPKSELTPINKINAKQELGYNKNDFLILISANDVDVPLKGIDRFLNILEYFQGHEKVKFITLGKVKMEFLKSRIHNFVTWDVFEKSKIFSSADVLLSTSYEETFGQTIIEAFACETPTIVYNGHSALSEIVAHNKTGFIANNTREVCYYIEQLIELPDLKEKLGSVAKETYLNKFTSENQFQLFMKIIENK</sequence>
<dbReference type="InterPro" id="IPR001296">
    <property type="entry name" value="Glyco_trans_1"/>
</dbReference>
<dbReference type="Proteomes" id="UP000032361">
    <property type="component" value="Unassembled WGS sequence"/>
</dbReference>
<dbReference type="Pfam" id="PF00534">
    <property type="entry name" value="Glycos_transf_1"/>
    <property type="match status" value="1"/>
</dbReference>
<protein>
    <recommendedName>
        <fullName evidence="2">Glycosyl transferase family 1 domain-containing protein</fullName>
    </recommendedName>
</protein>
<organism evidence="3 4">
    <name type="scientific">Neotamlana nanhaiensis</name>
    <dbReference type="NCBI Taxonomy" id="1382798"/>
    <lineage>
        <taxon>Bacteria</taxon>
        <taxon>Pseudomonadati</taxon>
        <taxon>Bacteroidota</taxon>
        <taxon>Flavobacteriia</taxon>
        <taxon>Flavobacteriales</taxon>
        <taxon>Flavobacteriaceae</taxon>
        <taxon>Neotamlana</taxon>
    </lineage>
</organism>
<accession>A0A0D7W2Z1</accession>
<gene>
    <name evidence="3" type="ORF">PK35_05930</name>
</gene>
<keyword evidence="1" id="KW-0808">Transferase</keyword>
<reference evidence="3 4" key="1">
    <citation type="journal article" date="2015" name="Antonie Van Leeuwenhoek">
        <title>Tamlana nanhaiensis sp. nov., isolated from surface seawater collected from the South China Sea.</title>
        <authorList>
            <person name="Liu X."/>
            <person name="Lai Q."/>
            <person name="Du Y."/>
            <person name="Li G."/>
            <person name="Sun F."/>
            <person name="Shao Z."/>
        </authorList>
    </citation>
    <scope>NUCLEOTIDE SEQUENCE [LARGE SCALE GENOMIC DNA]</scope>
    <source>
        <strain evidence="3 4">FHC16</strain>
    </source>
</reference>
<evidence type="ECO:0000256" key="1">
    <source>
        <dbReference type="ARBA" id="ARBA00022679"/>
    </source>
</evidence>
<dbReference type="SUPFAM" id="SSF53756">
    <property type="entry name" value="UDP-Glycosyltransferase/glycogen phosphorylase"/>
    <property type="match status" value="1"/>
</dbReference>
<dbReference type="OrthoDB" id="1411429at2"/>
<dbReference type="PANTHER" id="PTHR46401:SF2">
    <property type="entry name" value="GLYCOSYLTRANSFERASE WBBK-RELATED"/>
    <property type="match status" value="1"/>
</dbReference>
<name>A0A0D7W2Z1_9FLAO</name>
<dbReference type="AlphaFoldDB" id="A0A0D7W2Z1"/>
<dbReference type="RefSeq" id="WP_044625784.1">
    <property type="nucleotide sequence ID" value="NZ_JTDV01000003.1"/>
</dbReference>
<keyword evidence="4" id="KW-1185">Reference proteome</keyword>
<feature type="domain" description="Glycosyl transferase family 1" evidence="2">
    <location>
        <begin position="220"/>
        <end position="376"/>
    </location>
</feature>
<proteinExistence type="predicted"/>
<evidence type="ECO:0000313" key="3">
    <source>
        <dbReference type="EMBL" id="KJD33394.1"/>
    </source>
</evidence>